<dbReference type="EMBL" id="BHZE01000013">
    <property type="protein sequence ID" value="GCD77919.1"/>
    <property type="molecule type" value="Genomic_DNA"/>
</dbReference>
<sequence length="187" mass="21636">MSHKFLKTGTAASVVVLFLFVGCRNNPEVVRQINQVDTLPVEQRENVHLVYTDSGYKRFEMKAPVAAFYNDLQNPKLEFSRGIHVWFYDYYGQVESELSAGYAVRFPALNRWEAMYNVIFVSKKGEKLETDHLIWDEAAEKIFSDKKVTVTTGREIIIGEGFEADQYFNTYKIQKITGEILLEDENQ</sequence>
<dbReference type="Proteomes" id="UP000286715">
    <property type="component" value="Unassembled WGS sequence"/>
</dbReference>
<evidence type="ECO:0000313" key="1">
    <source>
        <dbReference type="EMBL" id="GCD77919.1"/>
    </source>
</evidence>
<comment type="caution">
    <text evidence="1">The sequence shown here is derived from an EMBL/GenBank/DDBJ whole genome shotgun (WGS) entry which is preliminary data.</text>
</comment>
<dbReference type="GO" id="GO:0005886">
    <property type="term" value="C:plasma membrane"/>
    <property type="evidence" value="ECO:0007669"/>
    <property type="project" value="InterPro"/>
</dbReference>
<reference evidence="1 2" key="1">
    <citation type="submission" date="2018-11" db="EMBL/GenBank/DDBJ databases">
        <title>Schleiferia aggregans sp. nov., a moderately thermophilic heterotrophic bacterium isolated from microbial mats at a terrestrial hot spring.</title>
        <authorList>
            <person name="Iino T."/>
            <person name="Ohkuma M."/>
            <person name="Haruta S."/>
        </authorList>
    </citation>
    <scope>NUCLEOTIDE SEQUENCE [LARGE SCALE GENOMIC DNA]</scope>
    <source>
        <strain evidence="1 2">LA</strain>
    </source>
</reference>
<dbReference type="GO" id="GO:0015221">
    <property type="term" value="F:lipopolysaccharide transmembrane transporter activity"/>
    <property type="evidence" value="ECO:0007669"/>
    <property type="project" value="InterPro"/>
</dbReference>
<dbReference type="NCBIfam" id="TIGR04409">
    <property type="entry name" value="LptC_YrbK"/>
    <property type="match status" value="1"/>
</dbReference>
<dbReference type="AlphaFoldDB" id="A0A401XLM8"/>
<dbReference type="RefSeq" id="WP_124397983.1">
    <property type="nucleotide sequence ID" value="NZ_BHZE01000013.1"/>
</dbReference>
<proteinExistence type="predicted"/>
<organism evidence="1 2">
    <name type="scientific">Thermaurantimonas aggregans</name>
    <dbReference type="NCBI Taxonomy" id="2173829"/>
    <lineage>
        <taxon>Bacteria</taxon>
        <taxon>Pseudomonadati</taxon>
        <taxon>Bacteroidota</taxon>
        <taxon>Flavobacteriia</taxon>
        <taxon>Flavobacteriales</taxon>
        <taxon>Schleiferiaceae</taxon>
        <taxon>Thermaurantimonas</taxon>
    </lineage>
</organism>
<dbReference type="InterPro" id="IPR026265">
    <property type="entry name" value="LptC"/>
</dbReference>
<dbReference type="OrthoDB" id="1427074at2"/>
<keyword evidence="2" id="KW-1185">Reference proteome</keyword>
<gene>
    <name evidence="1" type="ORF">JCM31826_14010</name>
</gene>
<dbReference type="PROSITE" id="PS51257">
    <property type="entry name" value="PROKAR_LIPOPROTEIN"/>
    <property type="match status" value="1"/>
</dbReference>
<evidence type="ECO:0008006" key="3">
    <source>
        <dbReference type="Google" id="ProtNLM"/>
    </source>
</evidence>
<accession>A0A401XLM8</accession>
<protein>
    <recommendedName>
        <fullName evidence="3">LPS export ABC transporter periplasmic protein LptC</fullName>
    </recommendedName>
</protein>
<name>A0A401XLM8_9FLAO</name>
<evidence type="ECO:0000313" key="2">
    <source>
        <dbReference type="Proteomes" id="UP000286715"/>
    </source>
</evidence>